<sequence>MRSFPVSVASTSGRLVKSDIRTSGSEEEGGVDKFLGFPRRLVSYPPRSDAFKEFCKARASIGSRWGRGKARLAALHGEEEMGRMGARLMKEICLGVEEERTELKRKKVELKRNVARLKSNLSKEGKRMEALKASQIVEINKLQAEAKVNLEEVVAERDRLGRHLMSKGYSEDEVDAIRADTYVEEDEDEEAEDVVVSVVEGLDGVSPQTVRGSQGDYNKCPELENKKELKDICLRIKDLKVELAMERETTASLLSSQAELQVKLESTCLREDEARQCNQEFAEEYDRMRRRIKIEKINM</sequence>
<name>A0A7J7LCH2_9MAGN</name>
<dbReference type="AlphaFoldDB" id="A0A7J7LCH2"/>
<feature type="coiled-coil region" evidence="1">
    <location>
        <begin position="93"/>
        <end position="134"/>
    </location>
</feature>
<accession>A0A7J7LCH2</accession>
<keyword evidence="1" id="KW-0175">Coiled coil</keyword>
<evidence type="ECO:0000256" key="1">
    <source>
        <dbReference type="SAM" id="Coils"/>
    </source>
</evidence>
<dbReference type="EMBL" id="JACGCM010002394">
    <property type="protein sequence ID" value="KAF6140224.1"/>
    <property type="molecule type" value="Genomic_DNA"/>
</dbReference>
<organism evidence="2 3">
    <name type="scientific">Kingdonia uniflora</name>
    <dbReference type="NCBI Taxonomy" id="39325"/>
    <lineage>
        <taxon>Eukaryota</taxon>
        <taxon>Viridiplantae</taxon>
        <taxon>Streptophyta</taxon>
        <taxon>Embryophyta</taxon>
        <taxon>Tracheophyta</taxon>
        <taxon>Spermatophyta</taxon>
        <taxon>Magnoliopsida</taxon>
        <taxon>Ranunculales</taxon>
        <taxon>Circaeasteraceae</taxon>
        <taxon>Kingdonia</taxon>
    </lineage>
</organism>
<dbReference type="Proteomes" id="UP000541444">
    <property type="component" value="Unassembled WGS sequence"/>
</dbReference>
<keyword evidence="3" id="KW-1185">Reference proteome</keyword>
<protein>
    <submittedName>
        <fullName evidence="2">Uncharacterized protein</fullName>
    </submittedName>
</protein>
<reference evidence="2 3" key="1">
    <citation type="journal article" date="2020" name="IScience">
        <title>Genome Sequencing of the Endangered Kingdonia uniflora (Circaeasteraceae, Ranunculales) Reveals Potential Mechanisms of Evolutionary Specialization.</title>
        <authorList>
            <person name="Sun Y."/>
            <person name="Deng T."/>
            <person name="Zhang A."/>
            <person name="Moore M.J."/>
            <person name="Landis J.B."/>
            <person name="Lin N."/>
            <person name="Zhang H."/>
            <person name="Zhang X."/>
            <person name="Huang J."/>
            <person name="Zhang X."/>
            <person name="Sun H."/>
            <person name="Wang H."/>
        </authorList>
    </citation>
    <scope>NUCLEOTIDE SEQUENCE [LARGE SCALE GENOMIC DNA]</scope>
    <source>
        <strain evidence="2">TB1705</strain>
        <tissue evidence="2">Leaf</tissue>
    </source>
</reference>
<evidence type="ECO:0000313" key="2">
    <source>
        <dbReference type="EMBL" id="KAF6140224.1"/>
    </source>
</evidence>
<gene>
    <name evidence="2" type="ORF">GIB67_000272</name>
</gene>
<proteinExistence type="predicted"/>
<evidence type="ECO:0000313" key="3">
    <source>
        <dbReference type="Proteomes" id="UP000541444"/>
    </source>
</evidence>
<comment type="caution">
    <text evidence="2">The sequence shown here is derived from an EMBL/GenBank/DDBJ whole genome shotgun (WGS) entry which is preliminary data.</text>
</comment>